<name>A0A7C3PQF7_9CYAN</name>
<reference evidence="1" key="1">
    <citation type="journal article" date="2020" name="mSystems">
        <title>Genome- and Community-Level Interaction Insights into Carbon Utilization and Element Cycling Functions of Hydrothermarchaeota in Hydrothermal Sediment.</title>
        <authorList>
            <person name="Zhou Z."/>
            <person name="Liu Y."/>
            <person name="Xu W."/>
            <person name="Pan J."/>
            <person name="Luo Z.H."/>
            <person name="Li M."/>
        </authorList>
    </citation>
    <scope>NUCLEOTIDE SEQUENCE [LARGE SCALE GENOMIC DNA]</scope>
    <source>
        <strain evidence="1">SpSt-418</strain>
    </source>
</reference>
<accession>A0A7C3PQF7</accession>
<protein>
    <submittedName>
        <fullName evidence="1">Uncharacterized protein</fullName>
    </submittedName>
</protein>
<evidence type="ECO:0000313" key="1">
    <source>
        <dbReference type="EMBL" id="HFM98761.1"/>
    </source>
</evidence>
<dbReference type="AlphaFoldDB" id="A0A7C3PQF7"/>
<comment type="caution">
    <text evidence="1">The sequence shown here is derived from an EMBL/GenBank/DDBJ whole genome shotgun (WGS) entry which is preliminary data.</text>
</comment>
<sequence length="294" mass="32740">MLLTLKPLLSSIVDYAGLFPPAQLSLSKAVRVYDRAQSSPYHWLLGRFVLPASRLPEFVTLLENVPNGYSRNWPLSVILSQNWAAEIELVCQLQAANHHILISLFEVVPLPPAAIHQLCSQVPQGVNTFFELPWETDIDPYLTLLQQVRAGAKLRTGGITHEAFPTSTQLGQQIIAFAKAKIPFKATAGLHHPLRSQHHLTDAPNSASTTMHGFLNVALLAALAYHQKVTLDDAIALLEEHSIHSFQFTEAAIHWRDYSCSLAELEQSRQQFFHSFGSCSIQAPIDDLQTLRLL</sequence>
<organism evidence="1">
    <name type="scientific">Oscillatoriales cyanobacterium SpSt-418</name>
    <dbReference type="NCBI Taxonomy" id="2282169"/>
    <lineage>
        <taxon>Bacteria</taxon>
        <taxon>Bacillati</taxon>
        <taxon>Cyanobacteriota</taxon>
        <taxon>Cyanophyceae</taxon>
        <taxon>Oscillatoriophycideae</taxon>
        <taxon>Oscillatoriales</taxon>
    </lineage>
</organism>
<dbReference type="EMBL" id="DSRU01000199">
    <property type="protein sequence ID" value="HFM98761.1"/>
    <property type="molecule type" value="Genomic_DNA"/>
</dbReference>
<proteinExistence type="predicted"/>
<gene>
    <name evidence="1" type="ORF">ENR64_13590</name>
</gene>